<proteinExistence type="predicted"/>
<keyword evidence="2" id="KW-1185">Reference proteome</keyword>
<accession>A0ABT8CRV7</accession>
<gene>
    <name evidence="1" type="ORF">QW060_08225</name>
</gene>
<sequence length="69" mass="7707">MYLKFTRCERSNKEMTLCAIPNSAARPITFLTSIKTISGLILFNAQSSIHTWLHSSNAFLLLCSSPCAR</sequence>
<name>A0ABT8CRV7_9FLAO</name>
<reference evidence="2" key="1">
    <citation type="journal article" date="2019" name="Int. J. Syst. Evol. Microbiol.">
        <title>The Global Catalogue of Microorganisms (GCM) 10K type strain sequencing project: providing services to taxonomists for standard genome sequencing and annotation.</title>
        <authorList>
            <consortium name="The Broad Institute Genomics Platform"/>
            <consortium name="The Broad Institute Genome Sequencing Center for Infectious Disease"/>
            <person name="Wu L."/>
            <person name="Ma J."/>
        </authorList>
    </citation>
    <scope>NUCLEOTIDE SEQUENCE [LARGE SCALE GENOMIC DNA]</scope>
    <source>
        <strain evidence="2">CECT 7184</strain>
    </source>
</reference>
<dbReference type="EMBL" id="JAUFQU010000001">
    <property type="protein sequence ID" value="MDN3707120.1"/>
    <property type="molecule type" value="Genomic_DNA"/>
</dbReference>
<dbReference type="Proteomes" id="UP001242368">
    <property type="component" value="Unassembled WGS sequence"/>
</dbReference>
<dbReference type="RefSeq" id="WP_290363158.1">
    <property type="nucleotide sequence ID" value="NZ_JAUFQU010000001.1"/>
</dbReference>
<organism evidence="1 2">
    <name type="scientific">Paenimyroides ceti</name>
    <dbReference type="NCBI Taxonomy" id="395087"/>
    <lineage>
        <taxon>Bacteria</taxon>
        <taxon>Pseudomonadati</taxon>
        <taxon>Bacteroidota</taxon>
        <taxon>Flavobacteriia</taxon>
        <taxon>Flavobacteriales</taxon>
        <taxon>Flavobacteriaceae</taxon>
        <taxon>Paenimyroides</taxon>
    </lineage>
</organism>
<protein>
    <submittedName>
        <fullName evidence="1">Uncharacterized protein</fullName>
    </submittedName>
</protein>
<evidence type="ECO:0000313" key="1">
    <source>
        <dbReference type="EMBL" id="MDN3707120.1"/>
    </source>
</evidence>
<comment type="caution">
    <text evidence="1">The sequence shown here is derived from an EMBL/GenBank/DDBJ whole genome shotgun (WGS) entry which is preliminary data.</text>
</comment>
<evidence type="ECO:0000313" key="2">
    <source>
        <dbReference type="Proteomes" id="UP001242368"/>
    </source>
</evidence>